<dbReference type="GO" id="GO:0003998">
    <property type="term" value="F:acylphosphatase activity"/>
    <property type="evidence" value="ECO:0007669"/>
    <property type="project" value="UniProtKB-EC"/>
</dbReference>
<evidence type="ECO:0000256" key="1">
    <source>
        <dbReference type="PROSITE-ProRule" id="PRU00520"/>
    </source>
</evidence>
<accession>A0A5E4LSS8</accession>
<dbReference type="Gene3D" id="3.30.70.100">
    <property type="match status" value="1"/>
</dbReference>
<dbReference type="PANTHER" id="PTHR47268:SF4">
    <property type="entry name" value="ACYLPHOSPHATASE"/>
    <property type="match status" value="1"/>
</dbReference>
<dbReference type="InterPro" id="IPR036046">
    <property type="entry name" value="Acylphosphatase-like_dom_sf"/>
</dbReference>
<comment type="similarity">
    <text evidence="2">Belongs to the acylphosphatase family.</text>
</comment>
<dbReference type="Proteomes" id="UP000789941">
    <property type="component" value="Unassembled WGS sequence"/>
</dbReference>
<dbReference type="Pfam" id="PF00708">
    <property type="entry name" value="Acylphosphatase"/>
    <property type="match status" value="1"/>
</dbReference>
<dbReference type="InterPro" id="IPR020456">
    <property type="entry name" value="Acylphosphatase"/>
</dbReference>
<feature type="domain" description="Acylphosphatase-like" evidence="3">
    <location>
        <begin position="4"/>
        <end position="91"/>
    </location>
</feature>
<dbReference type="InterPro" id="IPR017968">
    <property type="entry name" value="Acylphosphatase_CS"/>
</dbReference>
<dbReference type="InterPro" id="IPR001792">
    <property type="entry name" value="Acylphosphatase-like_dom"/>
</dbReference>
<evidence type="ECO:0000256" key="2">
    <source>
        <dbReference type="RuleBase" id="RU004168"/>
    </source>
</evidence>
<name>A0A5E4LSS8_9ARCH</name>
<dbReference type="PROSITE" id="PS00150">
    <property type="entry name" value="ACYLPHOSPHATASE_1"/>
    <property type="match status" value="1"/>
</dbReference>
<comment type="caution">
    <text evidence="4">The sequence shown here is derived from an EMBL/GenBank/DDBJ whole genome shotgun (WGS) entry which is preliminary data.</text>
</comment>
<dbReference type="PANTHER" id="PTHR47268">
    <property type="entry name" value="ACYLPHOSPHATASE"/>
    <property type="match status" value="1"/>
</dbReference>
<feature type="active site" evidence="1">
    <location>
        <position position="19"/>
    </location>
</feature>
<organism evidence="4 5">
    <name type="scientific">Candidatus Bilamarchaeum dharawalense</name>
    <dbReference type="NCBI Taxonomy" id="2885759"/>
    <lineage>
        <taxon>Archaea</taxon>
        <taxon>Candidatus Micrarchaeota</taxon>
        <taxon>Candidatus Micrarchaeia</taxon>
        <taxon>Candidatus Anstonellales</taxon>
        <taxon>Candidatus Bilamarchaeaceae</taxon>
        <taxon>Candidatus Bilamarchaeum</taxon>
    </lineage>
</organism>
<proteinExistence type="inferred from homology"/>
<gene>
    <name evidence="4" type="primary">acyP</name>
    <name evidence="4" type="ORF">LFW2832_00801</name>
</gene>
<dbReference type="AlphaFoldDB" id="A0A5E4LSS8"/>
<evidence type="ECO:0000259" key="3">
    <source>
        <dbReference type="PROSITE" id="PS51160"/>
    </source>
</evidence>
<dbReference type="SUPFAM" id="SSF54975">
    <property type="entry name" value="Acylphosphatase/BLUF domain-like"/>
    <property type="match status" value="1"/>
</dbReference>
<keyword evidence="1 4" id="KW-0378">Hydrolase</keyword>
<feature type="active site" evidence="1">
    <location>
        <position position="37"/>
    </location>
</feature>
<dbReference type="EC" id="3.6.1.7" evidence="1"/>
<evidence type="ECO:0000313" key="4">
    <source>
        <dbReference type="EMBL" id="VVC04208.1"/>
    </source>
</evidence>
<dbReference type="EMBL" id="CABMJJ010000009">
    <property type="protein sequence ID" value="VVC04208.1"/>
    <property type="molecule type" value="Genomic_DNA"/>
</dbReference>
<comment type="catalytic activity">
    <reaction evidence="1">
        <text>an acyl phosphate + H2O = a carboxylate + phosphate + H(+)</text>
        <dbReference type="Rhea" id="RHEA:14965"/>
        <dbReference type="ChEBI" id="CHEBI:15377"/>
        <dbReference type="ChEBI" id="CHEBI:15378"/>
        <dbReference type="ChEBI" id="CHEBI:29067"/>
        <dbReference type="ChEBI" id="CHEBI:43474"/>
        <dbReference type="ChEBI" id="CHEBI:59918"/>
        <dbReference type="EC" id="3.6.1.7"/>
    </reaction>
</comment>
<evidence type="ECO:0000313" key="5">
    <source>
        <dbReference type="Proteomes" id="UP000789941"/>
    </source>
</evidence>
<sequence length="91" mass="10265">MVFAIHIQVFGAVQGVFFRANTQAMASKLNLVGWVTNKKDGSVEILAEGSRSSLEKLLEWCYHGPENAHVKELEFAWVEPKNNSKEFSVIR</sequence>
<protein>
    <recommendedName>
        <fullName evidence="1">acylphosphatase</fullName>
        <ecNumber evidence="1">3.6.1.7</ecNumber>
    </recommendedName>
</protein>
<dbReference type="PROSITE" id="PS51160">
    <property type="entry name" value="ACYLPHOSPHATASE_3"/>
    <property type="match status" value="1"/>
</dbReference>
<dbReference type="PRINTS" id="PR00112">
    <property type="entry name" value="ACYLPHPHTASE"/>
</dbReference>
<reference evidence="4 5" key="1">
    <citation type="submission" date="2019-08" db="EMBL/GenBank/DDBJ databases">
        <authorList>
            <person name="Vazquez-Campos X."/>
        </authorList>
    </citation>
    <scope>NUCLEOTIDE SEQUENCE [LARGE SCALE GENOMIC DNA]</scope>
    <source>
        <strain evidence="4">LFW-283_2</strain>
    </source>
</reference>